<dbReference type="Gene3D" id="1.20.58.1970">
    <property type="match status" value="1"/>
</dbReference>
<feature type="domain" description="COG4 transport protein middle alpha-helical bundle" evidence="2">
    <location>
        <begin position="300"/>
        <end position="645"/>
    </location>
</feature>
<dbReference type="VEuPathDB" id="TriTrypDB:TEOVI_000693900"/>
<dbReference type="GeneID" id="92380873"/>
<dbReference type="InterPro" id="IPR048684">
    <property type="entry name" value="COG4_C"/>
</dbReference>
<evidence type="ECO:0000313" key="3">
    <source>
        <dbReference type="EMBL" id="SCU65716.1"/>
    </source>
</evidence>
<feature type="region of interest" description="Disordered" evidence="1">
    <location>
        <begin position="518"/>
        <end position="541"/>
    </location>
</feature>
<feature type="compositionally biased region" description="Basic and acidic residues" evidence="1">
    <location>
        <begin position="518"/>
        <end position="530"/>
    </location>
</feature>
<gene>
    <name evidence="3" type="ORF">TEOVI_000693900</name>
</gene>
<dbReference type="AlphaFoldDB" id="A0A1G4I1Z1"/>
<dbReference type="PANTHER" id="PTHR24016:SF0">
    <property type="entry name" value="CONSERVED OLIGOMERIC GOLGI COMPLEX SUBUNIT 4"/>
    <property type="match status" value="1"/>
</dbReference>
<dbReference type="SMART" id="SM00762">
    <property type="entry name" value="Cog4"/>
    <property type="match status" value="1"/>
</dbReference>
<dbReference type="EMBL" id="CZPT02000374">
    <property type="protein sequence ID" value="SCU65716.1"/>
    <property type="molecule type" value="Genomic_DNA"/>
</dbReference>
<evidence type="ECO:0000313" key="4">
    <source>
        <dbReference type="Proteomes" id="UP000195570"/>
    </source>
</evidence>
<dbReference type="InterPro" id="IPR048682">
    <property type="entry name" value="COG4"/>
</dbReference>
<sequence>MEQYQSQSHPQQQSQQVWNSLDDRVEFLLRRVAKLTEQRQHIAQDIARSVIADGGSLSSSIEEIKAVSYGLLPQFADRGAGLARHIAISASLAESSSRRVKQLDFLLSRVRAARMVADSLQEMRRSVIAVQTMIDRDELESAVQLIRKYEGASGKLGGRSVSARILLREEEGEDEHGEEVVSGVEEEEEEEEEVQPAVKLSSDEQMEERKETVSAVTVGETLQTQGIGDEGGVLASTSSTAGGHETAAEPRVKAAAKMRRKGTWKKGSSGCDEYGGRAAHNDNDVTANRGEVDDEVDRIIVNARQTVREKLMKRFYSAKVVNDKQTIMDTVRLLTLLGFRDECCCMYCSWMCEHTIVALNKMVERELRKIDDPNEAGMSHLALVSAGLDLVVATFENEEEFVLETFGDAGLLLLLTELHSRSTSQCVPVLKDFLKKRQEVLQAVDCTNNSPSPRGESNDNSGRSAVTSPRQPRALQSRGTTLDPRRTDQILEEMSHLVSCYHLYWTFAQSKQQECTQRVREKEGGAREQNDGMNQSADSLWSSRDNPLMTAVQEILAIFVPLQTHYFEAAFHQVLQIQLDAINASSHEHPMPSTTAAVTAGNNSTKQQVGYGSTTSNKAAATLMTGLAAAIYNSTTSGSSANTGGNDASGMVGALVSSSVSGAGNNSGIAVIDEDFLSSTSSQQLAPITLPDDVFYFLRISLHRAVNTKSTQIISAVFIACGELVQSQLIPTLNRYTTLPHTTQLQKLQTVHQQRAQQQQGHNYLYTVPTRILRWTAATQCTITYIRRFADELRQLSRSQFSGKDVLRFSEQADDMDGTARELSTGIQQKLEDYAERCYQAHLARHIEPFATLSYEMTEDVFYQYELSDPWVQAFIAAADAALAHFDTYLDPRSFDLLLLALVKRVVSVARSLLLRKSISAYGALQVDREVRTFRTFFTGRAHEEQLREPFIQLMDMTALLLLDHPREAEQKQDQKAFQGGGFIYGGNELTPDEKRRVLRCRVEFKQEDIDRLRL</sequence>
<feature type="region of interest" description="Disordered" evidence="1">
    <location>
        <begin position="168"/>
        <end position="207"/>
    </location>
</feature>
<protein>
    <submittedName>
        <fullName evidence="3">COG4 transport protein, putative</fullName>
    </submittedName>
</protein>
<evidence type="ECO:0000256" key="1">
    <source>
        <dbReference type="SAM" id="MobiDB-lite"/>
    </source>
</evidence>
<comment type="caution">
    <text evidence="3">The sequence shown here is derived from an EMBL/GenBank/DDBJ whole genome shotgun (WGS) entry which is preliminary data.</text>
</comment>
<proteinExistence type="predicted"/>
<name>A0A1G4I1Z1_TRYEQ</name>
<dbReference type="RefSeq" id="XP_067077270.1">
    <property type="nucleotide sequence ID" value="XM_067221169.1"/>
</dbReference>
<dbReference type="Proteomes" id="UP000195570">
    <property type="component" value="Unassembled WGS sequence"/>
</dbReference>
<evidence type="ECO:0000259" key="2">
    <source>
        <dbReference type="SMART" id="SM00762"/>
    </source>
</evidence>
<dbReference type="InterPro" id="IPR013167">
    <property type="entry name" value="COG4_M"/>
</dbReference>
<reference evidence="3" key="1">
    <citation type="submission" date="2016-09" db="EMBL/GenBank/DDBJ databases">
        <authorList>
            <person name="Hebert L."/>
            <person name="Moumen B."/>
        </authorList>
    </citation>
    <scope>NUCLEOTIDE SEQUENCE [LARGE SCALE GENOMIC DNA]</scope>
    <source>
        <strain evidence="3">OVI</strain>
    </source>
</reference>
<dbReference type="PANTHER" id="PTHR24016">
    <property type="entry name" value="CONSERVED OLIGOMERIC GOLGI COMPLEX SUBUNIT 4"/>
    <property type="match status" value="1"/>
</dbReference>
<dbReference type="Pfam" id="PF20662">
    <property type="entry name" value="COG4_C"/>
    <property type="match status" value="1"/>
</dbReference>
<dbReference type="Pfam" id="PF08318">
    <property type="entry name" value="COG4_m"/>
    <property type="match status" value="1"/>
</dbReference>
<feature type="region of interest" description="Disordered" evidence="1">
    <location>
        <begin position="445"/>
        <end position="485"/>
    </location>
</feature>
<keyword evidence="4" id="KW-1185">Reference proteome</keyword>
<organism evidence="3 4">
    <name type="scientific">Trypanosoma equiperdum</name>
    <dbReference type="NCBI Taxonomy" id="5694"/>
    <lineage>
        <taxon>Eukaryota</taxon>
        <taxon>Discoba</taxon>
        <taxon>Euglenozoa</taxon>
        <taxon>Kinetoplastea</taxon>
        <taxon>Metakinetoplastina</taxon>
        <taxon>Trypanosomatida</taxon>
        <taxon>Trypanosomatidae</taxon>
        <taxon>Trypanosoma</taxon>
    </lineage>
</organism>
<feature type="compositionally biased region" description="Polar residues" evidence="1">
    <location>
        <begin position="458"/>
        <end position="470"/>
    </location>
</feature>
<accession>A0A1G4I1Z1</accession>
<feature type="compositionally biased region" description="Acidic residues" evidence="1">
    <location>
        <begin position="184"/>
        <end position="194"/>
    </location>
</feature>
<feature type="compositionally biased region" description="Polar residues" evidence="1">
    <location>
        <begin position="531"/>
        <end position="541"/>
    </location>
</feature>